<organism evidence="1">
    <name type="scientific">marine metagenome</name>
    <dbReference type="NCBI Taxonomy" id="408172"/>
    <lineage>
        <taxon>unclassified sequences</taxon>
        <taxon>metagenomes</taxon>
        <taxon>ecological metagenomes</taxon>
    </lineage>
</organism>
<protein>
    <submittedName>
        <fullName evidence="1">Uncharacterized protein</fullName>
    </submittedName>
</protein>
<gene>
    <name evidence="1" type="ORF">METZ01_LOCUS105000</name>
</gene>
<evidence type="ECO:0000313" key="1">
    <source>
        <dbReference type="EMBL" id="SVA52146.1"/>
    </source>
</evidence>
<proteinExistence type="predicted"/>
<name>A0A381WI01_9ZZZZ</name>
<accession>A0A381WI01</accession>
<dbReference type="EMBL" id="UINC01011876">
    <property type="protein sequence ID" value="SVA52146.1"/>
    <property type="molecule type" value="Genomic_DNA"/>
</dbReference>
<reference evidence="1" key="1">
    <citation type="submission" date="2018-05" db="EMBL/GenBank/DDBJ databases">
        <authorList>
            <person name="Lanie J.A."/>
            <person name="Ng W.-L."/>
            <person name="Kazmierczak K.M."/>
            <person name="Andrzejewski T.M."/>
            <person name="Davidsen T.M."/>
            <person name="Wayne K.J."/>
            <person name="Tettelin H."/>
            <person name="Glass J.I."/>
            <person name="Rusch D."/>
            <person name="Podicherti R."/>
            <person name="Tsui H.-C.T."/>
            <person name="Winkler M.E."/>
        </authorList>
    </citation>
    <scope>NUCLEOTIDE SEQUENCE</scope>
</reference>
<dbReference type="AlphaFoldDB" id="A0A381WI01"/>
<sequence length="60" mass="7483">MEMSTDEADFQKNYETYNRLMNNSVKEIKEYLHQHNKQYWNGSKKRYQVLYLMKLNNEMN</sequence>